<proteinExistence type="predicted"/>
<dbReference type="Proteomes" id="UP001347796">
    <property type="component" value="Unassembled WGS sequence"/>
</dbReference>
<name>A0AAN8JZ88_PATCE</name>
<keyword evidence="2" id="KW-1185">Reference proteome</keyword>
<sequence>MMSTMEKVKEFSNAAPVDRIPLGMKDNVYVVVKMERKEGQKDVFPDDTGVWDSTKGTTANHAYSIRENNQLSSVFIRNGMMCYKKVVCGRTTYEKCIPQPERYIIFHRYYCKLKGDHEYKKRITTIKTAPKDLSHFQNMALVEYCGT</sequence>
<reference evidence="1 2" key="1">
    <citation type="submission" date="2024-01" db="EMBL/GenBank/DDBJ databases">
        <title>The genome of the rayed Mediterranean limpet Patella caerulea (Linnaeus, 1758).</title>
        <authorList>
            <person name="Anh-Thu Weber A."/>
            <person name="Halstead-Nussloch G."/>
        </authorList>
    </citation>
    <scope>NUCLEOTIDE SEQUENCE [LARGE SCALE GENOMIC DNA]</scope>
    <source>
        <strain evidence="1">AATW-2023a</strain>
        <tissue evidence="1">Whole specimen</tissue>
    </source>
</reference>
<organism evidence="1 2">
    <name type="scientific">Patella caerulea</name>
    <name type="common">Rayed Mediterranean limpet</name>
    <dbReference type="NCBI Taxonomy" id="87958"/>
    <lineage>
        <taxon>Eukaryota</taxon>
        <taxon>Metazoa</taxon>
        <taxon>Spiralia</taxon>
        <taxon>Lophotrochozoa</taxon>
        <taxon>Mollusca</taxon>
        <taxon>Gastropoda</taxon>
        <taxon>Patellogastropoda</taxon>
        <taxon>Patelloidea</taxon>
        <taxon>Patellidae</taxon>
        <taxon>Patella</taxon>
    </lineage>
</organism>
<dbReference type="EMBL" id="JAZGQO010000005">
    <property type="protein sequence ID" value="KAK6186601.1"/>
    <property type="molecule type" value="Genomic_DNA"/>
</dbReference>
<evidence type="ECO:0000313" key="1">
    <source>
        <dbReference type="EMBL" id="KAK6186601.1"/>
    </source>
</evidence>
<dbReference type="AlphaFoldDB" id="A0AAN8JZ88"/>
<accession>A0AAN8JZ88</accession>
<evidence type="ECO:0000313" key="2">
    <source>
        <dbReference type="Proteomes" id="UP001347796"/>
    </source>
</evidence>
<gene>
    <name evidence="1" type="ORF">SNE40_005891</name>
</gene>
<comment type="caution">
    <text evidence="1">The sequence shown here is derived from an EMBL/GenBank/DDBJ whole genome shotgun (WGS) entry which is preliminary data.</text>
</comment>
<protein>
    <submittedName>
        <fullName evidence="1">Uncharacterized protein</fullName>
    </submittedName>
</protein>